<dbReference type="EMBL" id="CP017269">
    <property type="protein sequence ID" value="AOT69792.1"/>
    <property type="molecule type" value="Genomic_DNA"/>
</dbReference>
<sequence length="196" mass="23497">MIFKDYQETGRIYHIISIHDLENTLLHGIQFDGKLSYHTRYYEFHGMIDALKPEWVPSWVVRSKAIFGSLNYPDDHKFHSHTAILAIKIHPEKCWIANENYANQIYEPFVLQNLKEYAPCVQYLQTEGRELLLKYWNTSHSFTENLIHRYDQEERYDAEVLILHDIAPEDIELKYIISDHRMMNINAWKARFCCCR</sequence>
<protein>
    <submittedName>
        <fullName evidence="1">Uncharacterized protein</fullName>
    </submittedName>
</protein>
<proteinExistence type="predicted"/>
<organism evidence="1 2">
    <name type="scientific">Geosporobacter ferrireducens</name>
    <dbReference type="NCBI Taxonomy" id="1424294"/>
    <lineage>
        <taxon>Bacteria</taxon>
        <taxon>Bacillati</taxon>
        <taxon>Bacillota</taxon>
        <taxon>Clostridia</taxon>
        <taxon>Peptostreptococcales</taxon>
        <taxon>Thermotaleaceae</taxon>
        <taxon>Geosporobacter</taxon>
    </lineage>
</organism>
<dbReference type="RefSeq" id="WP_069975865.1">
    <property type="nucleotide sequence ID" value="NZ_CP017269.1"/>
</dbReference>
<name>A0A1D8GFW1_9FIRM</name>
<gene>
    <name evidence="1" type="ORF">Gferi_09495</name>
</gene>
<keyword evidence="2" id="KW-1185">Reference proteome</keyword>
<dbReference type="KEGG" id="gfe:Gferi_09495"/>
<reference evidence="1 2" key="1">
    <citation type="submission" date="2016-09" db="EMBL/GenBank/DDBJ databases">
        <title>Genomic analysis reveals versatility of anaerobic energy metabolism of Geosporobacter ferrireducens IRF9 of phylum Firmicutes.</title>
        <authorList>
            <person name="Kim S.-J."/>
        </authorList>
    </citation>
    <scope>NUCLEOTIDE SEQUENCE [LARGE SCALE GENOMIC DNA]</scope>
    <source>
        <strain evidence="1 2">IRF9</strain>
    </source>
</reference>
<evidence type="ECO:0000313" key="1">
    <source>
        <dbReference type="EMBL" id="AOT69792.1"/>
    </source>
</evidence>
<dbReference type="Proteomes" id="UP000095743">
    <property type="component" value="Chromosome"/>
</dbReference>
<accession>A0A1D8GFW1</accession>
<dbReference type="AlphaFoldDB" id="A0A1D8GFW1"/>
<dbReference type="OrthoDB" id="1706153at2"/>
<evidence type="ECO:0000313" key="2">
    <source>
        <dbReference type="Proteomes" id="UP000095743"/>
    </source>
</evidence>